<dbReference type="InterPro" id="IPR036312">
    <property type="entry name" value="Bifun_inhib/LTP/seed_sf"/>
</dbReference>
<sequence>MAKAVLIALAIFAFAGVSAYTTTVTTTTVEDNGRWFIDSLETNTRGSQGQCRRQIQGQQLDHCQMHLSQGMIRMTVENRSQQHLDQCCNQLQRVQEQCQCEAIQQMVEQVYRQQQQQQQYGGQQQQILRKAQMLPNQCNLRVQQCPIRIPRGV</sequence>
<organism evidence="6">
    <name type="scientific">Streptoglossa macrocephala</name>
    <dbReference type="NCBI Taxonomy" id="1954296"/>
    <lineage>
        <taxon>Eukaryota</taxon>
        <taxon>Viridiplantae</taxon>
        <taxon>Streptophyta</taxon>
        <taxon>Embryophyta</taxon>
        <taxon>Tracheophyta</taxon>
        <taxon>Spermatophyta</taxon>
        <taxon>Magnoliopsida</taxon>
        <taxon>eudicotyledons</taxon>
        <taxon>Gunneridae</taxon>
        <taxon>Pentapetalae</taxon>
        <taxon>asterids</taxon>
        <taxon>campanulids</taxon>
        <taxon>Asterales</taxon>
        <taxon>Asteraceae</taxon>
        <taxon>Asteroideae</taxon>
        <taxon>Inuleae</taxon>
        <taxon>Plucheinae</taxon>
        <taxon>Streptoglossa</taxon>
    </lineage>
</organism>
<dbReference type="PANTHER" id="PTHR35496">
    <property type="entry name" value="2S SEED STORAGE PROTEIN 1-RELATED"/>
    <property type="match status" value="1"/>
</dbReference>
<evidence type="ECO:0000256" key="4">
    <source>
        <dbReference type="SAM" id="SignalP"/>
    </source>
</evidence>
<dbReference type="PANTHER" id="PTHR35496:SF4">
    <property type="entry name" value="2S SULFUR-RICH SEED STORAGE PROTEIN 2-LIKE"/>
    <property type="match status" value="1"/>
</dbReference>
<dbReference type="EMBL" id="KY078371">
    <property type="protein sequence ID" value="ARD06072.1"/>
    <property type="molecule type" value="Genomic_DNA"/>
</dbReference>
<dbReference type="CDD" id="cd00261">
    <property type="entry name" value="AAI_SS"/>
    <property type="match status" value="1"/>
</dbReference>
<keyword evidence="3" id="KW-0708">Seed storage protein</keyword>
<protein>
    <submittedName>
        <fullName evidence="6">PawS-like protein 1b</fullName>
    </submittedName>
</protein>
<proteinExistence type="inferred from homology"/>
<feature type="domain" description="Bifunctional inhibitor/plant lipid transfer protein/seed storage helical" evidence="5">
    <location>
        <begin position="51"/>
        <end position="145"/>
    </location>
</feature>
<dbReference type="Pfam" id="PF00234">
    <property type="entry name" value="Tryp_alpha_amyl"/>
    <property type="match status" value="1"/>
</dbReference>
<keyword evidence="4" id="KW-0732">Signal</keyword>
<evidence type="ECO:0000256" key="1">
    <source>
        <dbReference type="ARBA" id="ARBA00008262"/>
    </source>
</evidence>
<dbReference type="GO" id="GO:0045735">
    <property type="term" value="F:nutrient reservoir activity"/>
    <property type="evidence" value="ECO:0007669"/>
    <property type="project" value="UniProtKB-KW"/>
</dbReference>
<dbReference type="InterPro" id="IPR000617">
    <property type="entry name" value="Napin/2SS/CON"/>
</dbReference>
<evidence type="ECO:0000313" key="6">
    <source>
        <dbReference type="EMBL" id="ARD06072.1"/>
    </source>
</evidence>
<comment type="similarity">
    <text evidence="1">Belongs to the 2S seed storage albumins family.</text>
</comment>
<dbReference type="AlphaFoldDB" id="A0A1V0JB70"/>
<accession>A0A1V0JB70</accession>
<evidence type="ECO:0000259" key="5">
    <source>
        <dbReference type="SMART" id="SM00499"/>
    </source>
</evidence>
<evidence type="ECO:0000256" key="2">
    <source>
        <dbReference type="ARBA" id="ARBA00022761"/>
    </source>
</evidence>
<dbReference type="SMART" id="SM00499">
    <property type="entry name" value="AAI"/>
    <property type="match status" value="1"/>
</dbReference>
<reference evidence="6" key="1">
    <citation type="journal article" date="2017" name="Mol. Biol. Evol.">
        <title>Stepwise evolution of a buried inhibitor peptide over 45 million years.</title>
        <authorList>
            <person name="Jayasena A.S."/>
            <person name="Fisher M.F."/>
            <person name="Panero J.L."/>
            <person name="Secco D."/>
            <person name="Bernath-Levin K."/>
            <person name="Berkowitz O."/>
            <person name="Taylor N.L."/>
            <person name="Schilling E.E."/>
            <person name="Whelan J."/>
            <person name="Mylne J.S."/>
        </authorList>
    </citation>
    <scope>NUCLEOTIDE SEQUENCE</scope>
    <source>
        <strain evidence="6">JM9117</strain>
    </source>
</reference>
<feature type="chain" id="PRO_5013341678" evidence="4">
    <location>
        <begin position="20"/>
        <end position="153"/>
    </location>
</feature>
<evidence type="ECO:0000256" key="3">
    <source>
        <dbReference type="ARBA" id="ARBA00023129"/>
    </source>
</evidence>
<feature type="signal peptide" evidence="4">
    <location>
        <begin position="1"/>
        <end position="19"/>
    </location>
</feature>
<dbReference type="Gene3D" id="1.10.110.10">
    <property type="entry name" value="Plant lipid-transfer and hydrophobic proteins"/>
    <property type="match status" value="1"/>
</dbReference>
<keyword evidence="2" id="KW-0758">Storage protein</keyword>
<dbReference type="InterPro" id="IPR016140">
    <property type="entry name" value="Bifunc_inhib/LTP/seed_store"/>
</dbReference>
<name>A0A1V0JB70_9ASTR</name>
<dbReference type="SUPFAM" id="SSF47699">
    <property type="entry name" value="Bifunctional inhibitor/lipid-transfer protein/seed storage 2S albumin"/>
    <property type="match status" value="1"/>
</dbReference>